<evidence type="ECO:0000313" key="1">
    <source>
        <dbReference type="EMBL" id="EFN69041.1"/>
    </source>
</evidence>
<dbReference type="Proteomes" id="UP000000311">
    <property type="component" value="Unassembled WGS sequence"/>
</dbReference>
<gene>
    <name evidence="1" type="ORF">EAG_13491</name>
</gene>
<dbReference type="InParanoid" id="E2AC23"/>
<name>E2AC23_CAMFO</name>
<dbReference type="EMBL" id="GL438389">
    <property type="protein sequence ID" value="EFN69041.1"/>
    <property type="molecule type" value="Genomic_DNA"/>
</dbReference>
<dbReference type="AlphaFoldDB" id="E2AC23"/>
<accession>E2AC23</accession>
<protein>
    <submittedName>
        <fullName evidence="1">Uncharacterized protein</fullName>
    </submittedName>
</protein>
<sequence>MPIITQLTRADRNPTLLTSVAYLSRNGTSNHRNCRAIVRTVLESRRKVKREQDVISNSGTDSRKGKWQRLVTFARERISELDENVYIVRYRSMFVSINNKRAISDKTCVRNGKPELSSCKPRLYILRSLSGYQKTCQRFTESPLIFYCSSFVKIKRLRSTKTFSSPSLGSSLFQQRSQLPLKPCHGHWGLQTLW</sequence>
<keyword evidence="2" id="KW-1185">Reference proteome</keyword>
<proteinExistence type="predicted"/>
<organism evidence="2">
    <name type="scientific">Camponotus floridanus</name>
    <name type="common">Florida carpenter ant</name>
    <dbReference type="NCBI Taxonomy" id="104421"/>
    <lineage>
        <taxon>Eukaryota</taxon>
        <taxon>Metazoa</taxon>
        <taxon>Ecdysozoa</taxon>
        <taxon>Arthropoda</taxon>
        <taxon>Hexapoda</taxon>
        <taxon>Insecta</taxon>
        <taxon>Pterygota</taxon>
        <taxon>Neoptera</taxon>
        <taxon>Endopterygota</taxon>
        <taxon>Hymenoptera</taxon>
        <taxon>Apocrita</taxon>
        <taxon>Aculeata</taxon>
        <taxon>Formicoidea</taxon>
        <taxon>Formicidae</taxon>
        <taxon>Formicinae</taxon>
        <taxon>Camponotus</taxon>
    </lineage>
</organism>
<evidence type="ECO:0000313" key="2">
    <source>
        <dbReference type="Proteomes" id="UP000000311"/>
    </source>
</evidence>
<reference evidence="1 2" key="1">
    <citation type="journal article" date="2010" name="Science">
        <title>Genomic comparison of the ants Camponotus floridanus and Harpegnathos saltator.</title>
        <authorList>
            <person name="Bonasio R."/>
            <person name="Zhang G."/>
            <person name="Ye C."/>
            <person name="Mutti N.S."/>
            <person name="Fang X."/>
            <person name="Qin N."/>
            <person name="Donahue G."/>
            <person name="Yang P."/>
            <person name="Li Q."/>
            <person name="Li C."/>
            <person name="Zhang P."/>
            <person name="Huang Z."/>
            <person name="Berger S.L."/>
            <person name="Reinberg D."/>
            <person name="Wang J."/>
            <person name="Liebig J."/>
        </authorList>
    </citation>
    <scope>NUCLEOTIDE SEQUENCE [LARGE SCALE GENOMIC DNA]</scope>
    <source>
        <strain evidence="2">C129</strain>
    </source>
</reference>